<reference evidence="12 13" key="1">
    <citation type="submission" date="2014-10" db="EMBL/GenBank/DDBJ databases">
        <title>Draft genome of the hookworm Ancylostoma caninum.</title>
        <authorList>
            <person name="Mitreva M."/>
        </authorList>
    </citation>
    <scope>NUCLEOTIDE SEQUENCE [LARGE SCALE GENOMIC DNA]</scope>
    <source>
        <strain evidence="12 13">Baltimore</strain>
    </source>
</reference>
<keyword evidence="4" id="KW-0256">Endoplasmic reticulum</keyword>
<dbReference type="EC" id="3.2.1.106" evidence="10"/>
<keyword evidence="3" id="KW-0378">Hydrolase</keyword>
<evidence type="ECO:0000259" key="11">
    <source>
        <dbReference type="Pfam" id="PF03200"/>
    </source>
</evidence>
<keyword evidence="7" id="KW-0472">Membrane</keyword>
<dbReference type="Proteomes" id="UP000252519">
    <property type="component" value="Unassembled WGS sequence"/>
</dbReference>
<keyword evidence="9" id="KW-0326">Glycosidase</keyword>
<evidence type="ECO:0000256" key="7">
    <source>
        <dbReference type="ARBA" id="ARBA00023136"/>
    </source>
</evidence>
<sequence>MSFLHDRQSKFRIGRHLRDIFSGRTELLGDIRLGVSVKNEKQVLHTTLVWDDQQPLDRLNDLILMNTRALESDRGLVYQLEQEKPFNEGRFVAVQLNFWAAAEVQIAFSTNHHGAKVGAEFEKELVRREQDFNTHFEDSFSLKDKNFSVIEQRMAKVALSNMLGGIG</sequence>
<dbReference type="PANTHER" id="PTHR10412:SF11">
    <property type="entry name" value="MANNOSYL-OLIGOSACCHARIDE GLUCOSIDASE"/>
    <property type="match status" value="1"/>
</dbReference>
<feature type="domain" description="Glycosyl hydrolase family 63 C-terminal" evidence="11">
    <location>
        <begin position="118"/>
        <end position="167"/>
    </location>
</feature>
<dbReference type="GO" id="GO:0005789">
    <property type="term" value="C:endoplasmic reticulum membrane"/>
    <property type="evidence" value="ECO:0007669"/>
    <property type="project" value="UniProtKB-SubCell"/>
</dbReference>
<keyword evidence="8" id="KW-0325">Glycoprotein</keyword>
<keyword evidence="5" id="KW-0735">Signal-anchor</keyword>
<keyword evidence="2" id="KW-0812">Transmembrane</keyword>
<evidence type="ECO:0000256" key="8">
    <source>
        <dbReference type="ARBA" id="ARBA00023180"/>
    </source>
</evidence>
<evidence type="ECO:0000256" key="9">
    <source>
        <dbReference type="ARBA" id="ARBA00023295"/>
    </source>
</evidence>
<dbReference type="PANTHER" id="PTHR10412">
    <property type="entry name" value="MANNOSYL-OLIGOSACCHARIDE GLUCOSIDASE"/>
    <property type="match status" value="1"/>
</dbReference>
<evidence type="ECO:0000256" key="1">
    <source>
        <dbReference type="ARBA" id="ARBA00004648"/>
    </source>
</evidence>
<evidence type="ECO:0000256" key="5">
    <source>
        <dbReference type="ARBA" id="ARBA00022968"/>
    </source>
</evidence>
<dbReference type="GO" id="GO:0004573">
    <property type="term" value="F:Glc3Man9GlcNAc2 oligosaccharide glucosidase activity"/>
    <property type="evidence" value="ECO:0007669"/>
    <property type="project" value="UniProtKB-EC"/>
</dbReference>
<dbReference type="InterPro" id="IPR004888">
    <property type="entry name" value="Glycoside_hydrolase_63"/>
</dbReference>
<dbReference type="GO" id="GO:0009311">
    <property type="term" value="P:oligosaccharide metabolic process"/>
    <property type="evidence" value="ECO:0007669"/>
    <property type="project" value="InterPro"/>
</dbReference>
<dbReference type="EMBL" id="JOJR01001142">
    <property type="protein sequence ID" value="RCN32171.1"/>
    <property type="molecule type" value="Genomic_DNA"/>
</dbReference>
<evidence type="ECO:0000256" key="2">
    <source>
        <dbReference type="ARBA" id="ARBA00022692"/>
    </source>
</evidence>
<dbReference type="OrthoDB" id="410058at2759"/>
<proteinExistence type="predicted"/>
<dbReference type="Gene3D" id="2.70.98.110">
    <property type="entry name" value="Glycosyl hydrolase family 63, N-terminal domain"/>
    <property type="match status" value="1"/>
</dbReference>
<dbReference type="STRING" id="29170.A0A368FIV6"/>
<dbReference type="AlphaFoldDB" id="A0A368FIV6"/>
<evidence type="ECO:0000313" key="13">
    <source>
        <dbReference type="Proteomes" id="UP000252519"/>
    </source>
</evidence>
<feature type="non-terminal residue" evidence="12">
    <location>
        <position position="167"/>
    </location>
</feature>
<evidence type="ECO:0000313" key="12">
    <source>
        <dbReference type="EMBL" id="RCN32171.1"/>
    </source>
</evidence>
<protein>
    <recommendedName>
        <fullName evidence="10">mannosyl-oligosaccharide glucosidase</fullName>
        <ecNumber evidence="10">3.2.1.106</ecNumber>
    </recommendedName>
</protein>
<dbReference type="Pfam" id="PF03200">
    <property type="entry name" value="Glyco_hydro_63"/>
    <property type="match status" value="1"/>
</dbReference>
<keyword evidence="6" id="KW-1133">Transmembrane helix</keyword>
<dbReference type="InterPro" id="IPR031335">
    <property type="entry name" value="Glyco_hydro_63_C"/>
</dbReference>
<comment type="caution">
    <text evidence="12">The sequence shown here is derived from an EMBL/GenBank/DDBJ whole genome shotgun (WGS) entry which is preliminary data.</text>
</comment>
<gene>
    <name evidence="12" type="ORF">ANCCAN_22026</name>
</gene>
<dbReference type="InterPro" id="IPR038518">
    <property type="entry name" value="Glyco_hydro_63N_sf"/>
</dbReference>
<accession>A0A368FIV6</accession>
<evidence type="ECO:0000256" key="4">
    <source>
        <dbReference type="ARBA" id="ARBA00022824"/>
    </source>
</evidence>
<comment type="subcellular location">
    <subcellularLocation>
        <location evidence="1">Endoplasmic reticulum membrane</location>
        <topology evidence="1">Single-pass type II membrane protein</topology>
    </subcellularLocation>
</comment>
<evidence type="ECO:0000256" key="6">
    <source>
        <dbReference type="ARBA" id="ARBA00022989"/>
    </source>
</evidence>
<organism evidence="12 13">
    <name type="scientific">Ancylostoma caninum</name>
    <name type="common">Dog hookworm</name>
    <dbReference type="NCBI Taxonomy" id="29170"/>
    <lineage>
        <taxon>Eukaryota</taxon>
        <taxon>Metazoa</taxon>
        <taxon>Ecdysozoa</taxon>
        <taxon>Nematoda</taxon>
        <taxon>Chromadorea</taxon>
        <taxon>Rhabditida</taxon>
        <taxon>Rhabditina</taxon>
        <taxon>Rhabditomorpha</taxon>
        <taxon>Strongyloidea</taxon>
        <taxon>Ancylostomatidae</taxon>
        <taxon>Ancylostomatinae</taxon>
        <taxon>Ancylostoma</taxon>
    </lineage>
</organism>
<evidence type="ECO:0000256" key="10">
    <source>
        <dbReference type="ARBA" id="ARBA00038888"/>
    </source>
</evidence>
<evidence type="ECO:0000256" key="3">
    <source>
        <dbReference type="ARBA" id="ARBA00022801"/>
    </source>
</evidence>
<keyword evidence="13" id="KW-1185">Reference proteome</keyword>
<name>A0A368FIV6_ANCCA</name>
<dbReference type="GO" id="GO:0006487">
    <property type="term" value="P:protein N-linked glycosylation"/>
    <property type="evidence" value="ECO:0007669"/>
    <property type="project" value="TreeGrafter"/>
</dbReference>